<evidence type="ECO:0000313" key="2">
    <source>
        <dbReference type="EMBL" id="UZF84934.1"/>
    </source>
</evidence>
<dbReference type="SUPFAM" id="SSF52218">
    <property type="entry name" value="Flavoproteins"/>
    <property type="match status" value="1"/>
</dbReference>
<dbReference type="InterPro" id="IPR050712">
    <property type="entry name" value="NAD(P)H-dep_reductase"/>
</dbReference>
<dbReference type="GO" id="GO:0005829">
    <property type="term" value="C:cytosol"/>
    <property type="evidence" value="ECO:0007669"/>
    <property type="project" value="TreeGrafter"/>
</dbReference>
<dbReference type="InterPro" id="IPR029039">
    <property type="entry name" value="Flavoprotein-like_sf"/>
</dbReference>
<sequence length="183" mass="19686">MAKLKLAVIVGSNRRESINRKLAQALAKLGEGAFDATFVQIDDLPMFNQDLEPNRPESTLRLKREIEAADAILIVTPEHNRSIPAVLKNAIDWASRPYGKNSWAGKTVAVTGTSGGAVGTAVSQNELRMILTNLAGVVVGGQVFITFKDDLVDAQHNITNEATRGFLQGFLDNFAKIAGKLAA</sequence>
<dbReference type="PANTHER" id="PTHR30543:SF21">
    <property type="entry name" value="NAD(P)H-DEPENDENT FMN REDUCTASE LOT6"/>
    <property type="match status" value="1"/>
</dbReference>
<evidence type="ECO:0000259" key="1">
    <source>
        <dbReference type="Pfam" id="PF03358"/>
    </source>
</evidence>
<organism evidence="2">
    <name type="scientific">Bosea sp. NBC_00436</name>
    <dbReference type="NCBI Taxonomy" id="2969620"/>
    <lineage>
        <taxon>Bacteria</taxon>
        <taxon>Pseudomonadati</taxon>
        <taxon>Pseudomonadota</taxon>
        <taxon>Alphaproteobacteria</taxon>
        <taxon>Hyphomicrobiales</taxon>
        <taxon>Boseaceae</taxon>
        <taxon>Bosea</taxon>
    </lineage>
</organism>
<name>A0A9E7ZJF2_9HYPH</name>
<dbReference type="PANTHER" id="PTHR30543">
    <property type="entry name" value="CHROMATE REDUCTASE"/>
    <property type="match status" value="1"/>
</dbReference>
<feature type="domain" description="NADPH-dependent FMN reductase-like" evidence="1">
    <location>
        <begin position="5"/>
        <end position="146"/>
    </location>
</feature>
<protein>
    <submittedName>
        <fullName evidence="2">NAD(P)H-dependent oxidoreductase</fullName>
    </submittedName>
</protein>
<gene>
    <name evidence="2" type="ORF">NWE54_13920</name>
</gene>
<accession>A0A9E7ZJF2</accession>
<dbReference type="InterPro" id="IPR005025">
    <property type="entry name" value="FMN_Rdtase-like_dom"/>
</dbReference>
<dbReference type="GO" id="GO:0010181">
    <property type="term" value="F:FMN binding"/>
    <property type="evidence" value="ECO:0007669"/>
    <property type="project" value="TreeGrafter"/>
</dbReference>
<dbReference type="EMBL" id="CP102774">
    <property type="protein sequence ID" value="UZF84934.1"/>
    <property type="molecule type" value="Genomic_DNA"/>
</dbReference>
<dbReference type="Pfam" id="PF03358">
    <property type="entry name" value="FMN_red"/>
    <property type="match status" value="1"/>
</dbReference>
<reference evidence="2" key="1">
    <citation type="submission" date="2022-08" db="EMBL/GenBank/DDBJ databases">
        <title>Complete Genome Sequences of 2 Bosea sp. soil isolates.</title>
        <authorList>
            <person name="Alvarez Arevalo M."/>
            <person name="Sterndorff E.B."/>
            <person name="Faurdal D."/>
            <person name="Joergensen T.S."/>
            <person name="Weber T."/>
        </authorList>
    </citation>
    <scope>NUCLEOTIDE SEQUENCE</scope>
    <source>
        <strain evidence="2">NBC_00436</strain>
    </source>
</reference>
<dbReference type="GO" id="GO:0016491">
    <property type="term" value="F:oxidoreductase activity"/>
    <property type="evidence" value="ECO:0007669"/>
    <property type="project" value="InterPro"/>
</dbReference>
<dbReference type="AlphaFoldDB" id="A0A9E7ZJF2"/>
<dbReference type="Gene3D" id="3.40.50.360">
    <property type="match status" value="1"/>
</dbReference>
<proteinExistence type="predicted"/>